<dbReference type="InterPro" id="IPR018709">
    <property type="entry name" value="CoA_activase_DUF2229"/>
</dbReference>
<dbReference type="GO" id="GO:0046872">
    <property type="term" value="F:metal ion binding"/>
    <property type="evidence" value="ECO:0007669"/>
    <property type="project" value="UniProtKB-KW"/>
</dbReference>
<dbReference type="Pfam" id="PF09989">
    <property type="entry name" value="DUF2229"/>
    <property type="match status" value="1"/>
</dbReference>
<comment type="caution">
    <text evidence="7">The sequence shown here is derived from an EMBL/GenBank/DDBJ whole genome shotgun (WGS) entry which is preliminary data.</text>
</comment>
<dbReference type="Proteomes" id="UP000295504">
    <property type="component" value="Unassembled WGS sequence"/>
</dbReference>
<dbReference type="NCBIfam" id="TIGR00241">
    <property type="entry name" value="CoA_E_activ"/>
    <property type="match status" value="1"/>
</dbReference>
<dbReference type="CDD" id="cd24035">
    <property type="entry name" value="ASKHA_NBD_O66634-like_rpt2"/>
    <property type="match status" value="1"/>
</dbReference>
<keyword evidence="3" id="KW-0408">Iron</keyword>
<dbReference type="PANTHER" id="PTHR32329:SF7">
    <property type="entry name" value="ACTIVATOR OF 2-HYDROXYACYL-COA-HYDRATASE"/>
    <property type="match status" value="1"/>
</dbReference>
<evidence type="ECO:0000256" key="3">
    <source>
        <dbReference type="ARBA" id="ARBA00023004"/>
    </source>
</evidence>
<evidence type="ECO:0000259" key="6">
    <source>
        <dbReference type="Pfam" id="PF09989"/>
    </source>
</evidence>
<comment type="cofactor">
    <cofactor evidence="1">
        <name>[4Fe-4S] cluster</name>
        <dbReference type="ChEBI" id="CHEBI:49883"/>
    </cofactor>
</comment>
<dbReference type="SUPFAM" id="SSF53067">
    <property type="entry name" value="Actin-like ATPase domain"/>
    <property type="match status" value="2"/>
</dbReference>
<protein>
    <submittedName>
        <fullName evidence="7">Putative CoA-substrate-specific enzyme activase</fullName>
    </submittedName>
</protein>
<evidence type="ECO:0000256" key="2">
    <source>
        <dbReference type="ARBA" id="ARBA00022723"/>
    </source>
</evidence>
<dbReference type="Gene3D" id="3.40.50.11900">
    <property type="match status" value="1"/>
</dbReference>
<evidence type="ECO:0000256" key="1">
    <source>
        <dbReference type="ARBA" id="ARBA00001966"/>
    </source>
</evidence>
<dbReference type="InterPro" id="IPR051805">
    <property type="entry name" value="Dehydratase_Activator_Redct"/>
</dbReference>
<feature type="domain" description="ATPase BadF/BadG/BcrA/BcrD type" evidence="5">
    <location>
        <begin position="320"/>
        <end position="571"/>
    </location>
</feature>
<organism evidence="7 8">
    <name type="scientific">Serpentinicella alkaliphila</name>
    <dbReference type="NCBI Taxonomy" id="1734049"/>
    <lineage>
        <taxon>Bacteria</taxon>
        <taxon>Bacillati</taxon>
        <taxon>Bacillota</taxon>
        <taxon>Clostridia</taxon>
        <taxon>Peptostreptococcales</taxon>
        <taxon>Natronincolaceae</taxon>
        <taxon>Serpentinicella</taxon>
    </lineage>
</organism>
<dbReference type="InterPro" id="IPR043129">
    <property type="entry name" value="ATPase_NBD"/>
</dbReference>
<dbReference type="OrthoDB" id="9802715at2"/>
<reference evidence="7 8" key="1">
    <citation type="submission" date="2019-03" db="EMBL/GenBank/DDBJ databases">
        <title>Genomic Encyclopedia of Type Strains, Phase IV (KMG-IV): sequencing the most valuable type-strain genomes for metagenomic binning, comparative biology and taxonomic classification.</title>
        <authorList>
            <person name="Goeker M."/>
        </authorList>
    </citation>
    <scope>NUCLEOTIDE SEQUENCE [LARGE SCALE GENOMIC DNA]</scope>
    <source>
        <strain evidence="7 8">DSM 100013</strain>
    </source>
</reference>
<gene>
    <name evidence="7" type="ORF">EDD79_10397</name>
</gene>
<dbReference type="InterPro" id="IPR002731">
    <property type="entry name" value="ATPase_BadF"/>
</dbReference>
<keyword evidence="2" id="KW-0479">Metal-binding</keyword>
<evidence type="ECO:0000259" key="5">
    <source>
        <dbReference type="Pfam" id="PF01869"/>
    </source>
</evidence>
<feature type="domain" description="DUF2229" evidence="6">
    <location>
        <begin position="631"/>
        <end position="847"/>
    </location>
</feature>
<dbReference type="InterPro" id="IPR008275">
    <property type="entry name" value="CoA_E_activase_dom"/>
</dbReference>
<dbReference type="Pfam" id="PF01869">
    <property type="entry name" value="BcrAD_BadFG"/>
    <property type="match status" value="2"/>
</dbReference>
<dbReference type="CDD" id="cd24034">
    <property type="entry name" value="ASKHA_NBD_O66634-like_rpt1"/>
    <property type="match status" value="1"/>
</dbReference>
<keyword evidence="4" id="KW-0411">Iron-sulfur</keyword>
<name>A0A4R2TD80_9FIRM</name>
<evidence type="ECO:0000256" key="4">
    <source>
        <dbReference type="ARBA" id="ARBA00023014"/>
    </source>
</evidence>
<dbReference type="PANTHER" id="PTHR32329">
    <property type="entry name" value="BIFUNCTIONAL PROTEIN [INCLUDES 2-HYDROXYACYL-COA DEHYDRATASE (N-TER) AND ITS ACTIVATOR DOMAIN (C_TERM)-RELATED"/>
    <property type="match status" value="1"/>
</dbReference>
<feature type="domain" description="ATPase BadF/BadG/BcrA/BcrD type" evidence="5">
    <location>
        <begin position="4"/>
        <end position="258"/>
    </location>
</feature>
<proteinExistence type="predicted"/>
<dbReference type="EMBL" id="SLYC01000039">
    <property type="protein sequence ID" value="TCP98974.1"/>
    <property type="molecule type" value="Genomic_DNA"/>
</dbReference>
<evidence type="ECO:0000313" key="7">
    <source>
        <dbReference type="EMBL" id="TCP98974.1"/>
    </source>
</evidence>
<keyword evidence="8" id="KW-1185">Reference proteome</keyword>
<evidence type="ECO:0000313" key="8">
    <source>
        <dbReference type="Proteomes" id="UP000295504"/>
    </source>
</evidence>
<dbReference type="GO" id="GO:0051536">
    <property type="term" value="F:iron-sulfur cluster binding"/>
    <property type="evidence" value="ECO:0007669"/>
    <property type="project" value="UniProtKB-KW"/>
</dbReference>
<dbReference type="Gene3D" id="3.30.420.40">
    <property type="match status" value="4"/>
</dbReference>
<accession>A0A4R2TD80</accession>
<dbReference type="RefSeq" id="WP_132849308.1">
    <property type="nucleotide sequence ID" value="NZ_CP058648.1"/>
</dbReference>
<sequence>MHSLGIDIGYSSIKFLLIDEKMEVQYSTYVLHKGRVKEEIDKNIKQLTSKYGNSIRYGAATGQGSKYISEKYGLSWINEVTSLVEGSKQVNCDIGSIVEIGGQSSKFLTNISDSDNSNILISINSNCSAGTGSFIEEQVSRLGVNLESYSNLTQNATFIPRIAGRCSVFAKTDIIHHQQEGVDSKDILLGLAYALVKNYRANVVKKYPIRTPLLLTGGVIYNESIVKALIDVLKLNNEDVIIPKDCGNISALGAAIIGLKDNLSIDLTSFVNLSLENERLLASFDNTVILSSLSQYGSNDSSNKHNCKAIGSEGAVSGYIGIDIGSTSTNVVFMDENNDVISFKYLRTRGNPIKVVTQGLQEIQNDLGKKINVLGVGTTGSGRYMIGKFVGADVIIDEITAQAKAANFIDPEVDTIIEIGGQDSKFIKLENGVVSDFEMNKICAAGTGSFIEEQALKLNIPINDFGDLAMKSKSPIDLGDRCTVFIETNIAASLSNEAKLEDIAAGLAYSIAKNYLNKVVGNKVVGNKILFQGGVAYNQAVINAFKAILGEKLEIPKFFSVTGAYGAAILAKEDMKGQSSFRGFNLDENVVYEKERKHEIVKEAKRTEIFEEIERLYLAGYDRKLDPSKKTVGIPRVLFLHKLFPLFNTYFKELGFNVILSDNSSEKTVELSQEYSMDETCYPIKLINGHIAELIEKKVDYIFLPSLYTMSHSVSTTRQDYGCVYMQCVPKLIDITMDLDRKGIKLLSPELSFKFGKKYLMKTLMELGKQLGKNPIRTGSALTKGMKSLRRFELKVEKQGEEVVSSLGKDEKVFVIVTRGYGIVDPILNMGIPEKLEKLGYKVLTLSNLPAHDHDTSKEHPNMYWPFGQHILSGAQIIKQHPNLYPIYITNHGCGPDTALVHYFKEEMSGKPYLNIEVDEHFSSVGVLTRVEAFVNSIKSDKVEVANDLTLKDYSNKVTHKPTYIKNNLDEVDKNTILYLPFLYPYSELLAASLQGKAYDVHVLPMTSGKTLDVGRKNTLTKEYLSFTSILGDILSKGLESNEQNQNIGFIIPTCEGAEIGGQYNRLLRDKLDNGNMQNAEIVAPFIEDVIKDRQLSEQIFLLLLGGDLVNLLRRNRREEYVNKIICLIKNNKLSIDSLQDIAMEISKELKSNAHTSKLFVIGEASIIFNDFLNNNRFKALEEKGINLLFAPLSEYMWFLWRDYLAHNKTQKADELLNNLTTLSNYMKVISNIVEPINIFEKDMNDLVRRADEGLGLYTGGNGRYRYAKTLGNLDFVNGVISVSSMYENTNTILNIFTQDQKRLSKLPILNMTFDGNENEIDNSKIDSFIYYAMK</sequence>